<comment type="similarity">
    <text evidence="3 10">Belongs to the glycosyl hydrolase 2 family.</text>
</comment>
<dbReference type="Gene3D" id="2.60.120.260">
    <property type="entry name" value="Galactose-binding domain-like"/>
    <property type="match status" value="1"/>
</dbReference>
<dbReference type="SUPFAM" id="SSF49785">
    <property type="entry name" value="Galactose-binding domain-like"/>
    <property type="match status" value="1"/>
</dbReference>
<dbReference type="SUPFAM" id="SSF74650">
    <property type="entry name" value="Galactose mutarotase-like"/>
    <property type="match status" value="1"/>
</dbReference>
<dbReference type="Pfam" id="PF02836">
    <property type="entry name" value="Glyco_hydro_2_C"/>
    <property type="match status" value="1"/>
</dbReference>
<organism evidence="12">
    <name type="scientific">Pontimicrobium sp. SW4</name>
    <dbReference type="NCBI Taxonomy" id="3153519"/>
    <lineage>
        <taxon>Bacteria</taxon>
        <taxon>Pseudomonadati</taxon>
        <taxon>Bacteroidota</taxon>
        <taxon>Flavobacteriia</taxon>
        <taxon>Flavobacteriales</taxon>
        <taxon>Flavobacteriaceae</taxon>
        <taxon>Pontimicrobium</taxon>
    </lineage>
</organism>
<dbReference type="Pfam" id="PF16353">
    <property type="entry name" value="LacZ_4"/>
    <property type="match status" value="1"/>
</dbReference>
<dbReference type="InterPro" id="IPR008979">
    <property type="entry name" value="Galactose-bd-like_sf"/>
</dbReference>
<dbReference type="GO" id="GO:0030246">
    <property type="term" value="F:carbohydrate binding"/>
    <property type="evidence" value="ECO:0007669"/>
    <property type="project" value="InterPro"/>
</dbReference>
<dbReference type="Pfam" id="PF02929">
    <property type="entry name" value="Bgal_small_N"/>
    <property type="match status" value="1"/>
</dbReference>
<dbReference type="InterPro" id="IPR006104">
    <property type="entry name" value="Glyco_hydro_2_N"/>
</dbReference>
<dbReference type="EMBL" id="CP157199">
    <property type="protein sequence ID" value="XBG61488.1"/>
    <property type="molecule type" value="Genomic_DNA"/>
</dbReference>
<dbReference type="InterPro" id="IPR004199">
    <property type="entry name" value="B-gal_small/dom_5"/>
</dbReference>
<dbReference type="InterPro" id="IPR013783">
    <property type="entry name" value="Ig-like_fold"/>
</dbReference>
<evidence type="ECO:0000259" key="11">
    <source>
        <dbReference type="SMART" id="SM01038"/>
    </source>
</evidence>
<dbReference type="RefSeq" id="WP_347924062.1">
    <property type="nucleotide sequence ID" value="NZ_CP157199.1"/>
</dbReference>
<dbReference type="InterPro" id="IPR006102">
    <property type="entry name" value="Ig-like_GH2"/>
</dbReference>
<accession>A0AAU7BTP7</accession>
<evidence type="ECO:0000256" key="9">
    <source>
        <dbReference type="ARBA" id="ARBA00032230"/>
    </source>
</evidence>
<evidence type="ECO:0000256" key="4">
    <source>
        <dbReference type="ARBA" id="ARBA00011245"/>
    </source>
</evidence>
<dbReference type="InterPro" id="IPR036156">
    <property type="entry name" value="Beta-gal/glucu_dom_sf"/>
</dbReference>
<dbReference type="GO" id="GO:0004565">
    <property type="term" value="F:beta-galactosidase activity"/>
    <property type="evidence" value="ECO:0007669"/>
    <property type="project" value="UniProtKB-EC"/>
</dbReference>
<keyword evidence="6 10" id="KW-0378">Hydrolase</keyword>
<dbReference type="InterPro" id="IPR017853">
    <property type="entry name" value="GH"/>
</dbReference>
<evidence type="ECO:0000256" key="6">
    <source>
        <dbReference type="ARBA" id="ARBA00022801"/>
    </source>
</evidence>
<dbReference type="GO" id="GO:0009341">
    <property type="term" value="C:beta-galactosidase complex"/>
    <property type="evidence" value="ECO:0007669"/>
    <property type="project" value="InterPro"/>
</dbReference>
<evidence type="ECO:0000256" key="8">
    <source>
        <dbReference type="ARBA" id="ARBA00023295"/>
    </source>
</evidence>
<comment type="cofactor">
    <cofactor evidence="2">
        <name>Ca(2+)</name>
        <dbReference type="ChEBI" id="CHEBI:29108"/>
    </cofactor>
</comment>
<reference evidence="12" key="1">
    <citation type="submission" date="2024-05" db="EMBL/GenBank/DDBJ databases">
        <title>Pontimicrobium maritimus sp. nov., isolated form sea water.</title>
        <authorList>
            <person name="Muhammad N."/>
            <person name="Vuong T.Q."/>
            <person name="Han H.L."/>
            <person name="Kim S.-G."/>
        </authorList>
    </citation>
    <scope>NUCLEOTIDE SEQUENCE</scope>
    <source>
        <strain evidence="12">SW4</strain>
    </source>
</reference>
<evidence type="ECO:0000256" key="1">
    <source>
        <dbReference type="ARBA" id="ARBA00001412"/>
    </source>
</evidence>
<dbReference type="PROSITE" id="PS00719">
    <property type="entry name" value="GLYCOSYL_HYDROL_F2_1"/>
    <property type="match status" value="1"/>
</dbReference>
<dbReference type="PANTHER" id="PTHR46323:SF2">
    <property type="entry name" value="BETA-GALACTOSIDASE"/>
    <property type="match status" value="1"/>
</dbReference>
<keyword evidence="8 10" id="KW-0326">Glycosidase</keyword>
<dbReference type="Gene3D" id="2.70.98.10">
    <property type="match status" value="1"/>
</dbReference>
<dbReference type="AlphaFoldDB" id="A0AAU7BTP7"/>
<dbReference type="SMART" id="SM01038">
    <property type="entry name" value="Bgal_small_N"/>
    <property type="match status" value="1"/>
</dbReference>
<dbReference type="EC" id="3.2.1.23" evidence="5 10"/>
<comment type="subunit">
    <text evidence="4">Monomer.</text>
</comment>
<dbReference type="Pfam" id="PF02837">
    <property type="entry name" value="Glyco_hydro_2_N"/>
    <property type="match status" value="1"/>
</dbReference>
<dbReference type="InterPro" id="IPR014718">
    <property type="entry name" value="GH-type_carb-bd"/>
</dbReference>
<comment type="catalytic activity">
    <reaction evidence="1 10">
        <text>Hydrolysis of terminal non-reducing beta-D-galactose residues in beta-D-galactosides.</text>
        <dbReference type="EC" id="3.2.1.23"/>
    </reaction>
</comment>
<evidence type="ECO:0000256" key="2">
    <source>
        <dbReference type="ARBA" id="ARBA00001913"/>
    </source>
</evidence>
<dbReference type="GO" id="GO:0005990">
    <property type="term" value="P:lactose catabolic process"/>
    <property type="evidence" value="ECO:0007669"/>
    <property type="project" value="TreeGrafter"/>
</dbReference>
<evidence type="ECO:0000256" key="7">
    <source>
        <dbReference type="ARBA" id="ARBA00022837"/>
    </source>
</evidence>
<dbReference type="InterPro" id="IPR011013">
    <property type="entry name" value="Gal_mutarotase_sf_dom"/>
</dbReference>
<keyword evidence="7" id="KW-0106">Calcium</keyword>
<dbReference type="InterPro" id="IPR032312">
    <property type="entry name" value="LacZ_4"/>
</dbReference>
<proteinExistence type="inferred from homology"/>
<evidence type="ECO:0000256" key="10">
    <source>
        <dbReference type="RuleBase" id="RU361154"/>
    </source>
</evidence>
<dbReference type="InterPro" id="IPR023230">
    <property type="entry name" value="Glyco_hydro_2_CS"/>
</dbReference>
<evidence type="ECO:0000256" key="3">
    <source>
        <dbReference type="ARBA" id="ARBA00007401"/>
    </source>
</evidence>
<dbReference type="SUPFAM" id="SSF49303">
    <property type="entry name" value="beta-Galactosidase/glucuronidase domain"/>
    <property type="match status" value="2"/>
</dbReference>
<dbReference type="InterPro" id="IPR050347">
    <property type="entry name" value="Bact_Beta-galactosidase"/>
</dbReference>
<dbReference type="PANTHER" id="PTHR46323">
    <property type="entry name" value="BETA-GALACTOSIDASE"/>
    <property type="match status" value="1"/>
</dbReference>
<dbReference type="Gene3D" id="2.60.40.10">
    <property type="entry name" value="Immunoglobulins"/>
    <property type="match status" value="2"/>
</dbReference>
<dbReference type="InterPro" id="IPR006101">
    <property type="entry name" value="Glyco_hydro_2"/>
</dbReference>
<dbReference type="Gene3D" id="3.20.20.80">
    <property type="entry name" value="Glycosidases"/>
    <property type="match status" value="1"/>
</dbReference>
<dbReference type="PRINTS" id="PR00132">
    <property type="entry name" value="GLHYDRLASE2"/>
</dbReference>
<feature type="domain" description="Beta galactosidase small chain/" evidence="11">
    <location>
        <begin position="744"/>
        <end position="1030"/>
    </location>
</feature>
<evidence type="ECO:0000313" key="12">
    <source>
        <dbReference type="EMBL" id="XBG61488.1"/>
    </source>
</evidence>
<evidence type="ECO:0000256" key="5">
    <source>
        <dbReference type="ARBA" id="ARBA00012756"/>
    </source>
</evidence>
<name>A0AAU7BTP7_9FLAO</name>
<sequence>MKKITLLFFIFIGCKQEPLQIVAEQTFHYNHEIFEDNKLPPRATFFSFENETIKEKEDSKRFVSLNGEWKFHWVKDPKQRPITFQNANYDDSNWTTIPVPANWEVEGFGKPIYLDERYPFTTKWPNAPTDYNPVGTYRKFIDIDSEFLSEDVILHFAGVKSAMYVYINGSYVGYSQGSKTPAEFNITNYLKKGKNLIALQMFRWSDASYLESQDMLRISGIEREVYLYTRPKVYISDFHADTNLDNTYSNGIFKGTVSIKNKTDETISKILSVEILDGENSIFKTSEDVEVSANSIKEFNANKIINDVKPWSAEIPNLYTLKISFDNNQFITKHIGFKSVKIKNSQVLINGKAIYFKGVNRHETDPFTGHVVSKTSMEKDIKLMKQNNINAVRSAHYPNDPYWLDLCDKYGLYVIDEANIESHPLAISEDTQIGNEMSWLPAHMMRTQRMYYRDRNHPSIYSWSLGNEAGEGDIFRATYKWLKRQDDNRIVQYEPAGKEDYTDVYCPMYPKPEYLISHGKSDSDKPSIMIEYAHAMGNSVGNLQDYWDIIETYPNLQGGFIWDWVDQSLEYKDENGKPYLAYGHDYHPDLPTDGNFLNNGLVDPYRNPHPHLTEVKKVYEPVQFNYLGNGLVEIENKNFFADFSDKTLQLKLLVDGKETLLKKNGELNIKPQTKLKITFSEIPEIFIPESEFILEVSLIQKDENVLIPKGYEIAWDQFILQEGKSFNYSKIGEDLEIISADNILIKNDIIDLSIDSNSGEIISWKHEGKEVTNQPIKPNFWRPPTDNDLGNSMDKWAKIWQDATYNYKAELLRKPHIIKKHVIYDVQYELPNDEAKVIASFIIGRNGLMQVTLSFKPNKKDSPNIPRLGMYMTLNNTYRDVSWYGKGPEETYWDRKTGQKTGLYSGKIKDQFHRYSRPQETGNKTDVRWVEISSEDLKLKVLGTELLNTSVWPFNMKEIDFNSNDGAESASGLVPVTTKHGADIEIGNTIQWNIDFLQMGVGGDTSWGRLVHPEYNIPSNKLYSYTFTIQPTRKD</sequence>
<protein>
    <recommendedName>
        <fullName evidence="5 10">Beta-galactosidase</fullName>
        <ecNumber evidence="5 10">3.2.1.23</ecNumber>
    </recommendedName>
    <alternativeName>
        <fullName evidence="9 10">Lactase</fullName>
    </alternativeName>
</protein>
<dbReference type="InterPro" id="IPR006103">
    <property type="entry name" value="Glyco_hydro_2_cat"/>
</dbReference>
<gene>
    <name evidence="12" type="ORF">ABGB03_00945</name>
</gene>
<dbReference type="Pfam" id="PF00703">
    <property type="entry name" value="Glyco_hydro_2"/>
    <property type="match status" value="1"/>
</dbReference>
<dbReference type="SUPFAM" id="SSF51445">
    <property type="entry name" value="(Trans)glycosidases"/>
    <property type="match status" value="1"/>
</dbReference>